<dbReference type="EMBL" id="JAQIZT010000005">
    <property type="protein sequence ID" value="KAJ6996716.1"/>
    <property type="molecule type" value="Genomic_DNA"/>
</dbReference>
<proteinExistence type="predicted"/>
<dbReference type="AlphaFoldDB" id="A0AAD6QUI9"/>
<accession>A0AAD6QUI9</accession>
<dbReference type="Proteomes" id="UP001164929">
    <property type="component" value="Chromosome 5"/>
</dbReference>
<keyword evidence="2" id="KW-1185">Reference proteome</keyword>
<name>A0AAD6QUI9_9ROSI</name>
<organism evidence="1 2">
    <name type="scientific">Populus alba x Populus x berolinensis</name>
    <dbReference type="NCBI Taxonomy" id="444605"/>
    <lineage>
        <taxon>Eukaryota</taxon>
        <taxon>Viridiplantae</taxon>
        <taxon>Streptophyta</taxon>
        <taxon>Embryophyta</taxon>
        <taxon>Tracheophyta</taxon>
        <taxon>Spermatophyta</taxon>
        <taxon>Magnoliopsida</taxon>
        <taxon>eudicotyledons</taxon>
        <taxon>Gunneridae</taxon>
        <taxon>Pentapetalae</taxon>
        <taxon>rosids</taxon>
        <taxon>fabids</taxon>
        <taxon>Malpighiales</taxon>
        <taxon>Salicaceae</taxon>
        <taxon>Saliceae</taxon>
        <taxon>Populus</taxon>
    </lineage>
</organism>
<gene>
    <name evidence="1" type="ORF">NC653_013342</name>
</gene>
<comment type="caution">
    <text evidence="1">The sequence shown here is derived from an EMBL/GenBank/DDBJ whole genome shotgun (WGS) entry which is preliminary data.</text>
</comment>
<evidence type="ECO:0000313" key="1">
    <source>
        <dbReference type="EMBL" id="KAJ6996716.1"/>
    </source>
</evidence>
<evidence type="ECO:0000313" key="2">
    <source>
        <dbReference type="Proteomes" id="UP001164929"/>
    </source>
</evidence>
<sequence length="70" mass="7796">MGEVGWPPDCNINAGLELAKTFHDGLLKKRNPCATRLIGCVSLWSNRRIRRALHQDISRNIGGSFAMMNS</sequence>
<protein>
    <submittedName>
        <fullName evidence="1">Uncharacterized protein</fullName>
    </submittedName>
</protein>
<reference evidence="1" key="1">
    <citation type="journal article" date="2023" name="Mol. Ecol. Resour.">
        <title>Chromosome-level genome assembly of a triploid poplar Populus alba 'Berolinensis'.</title>
        <authorList>
            <person name="Chen S."/>
            <person name="Yu Y."/>
            <person name="Wang X."/>
            <person name="Wang S."/>
            <person name="Zhang T."/>
            <person name="Zhou Y."/>
            <person name="He R."/>
            <person name="Meng N."/>
            <person name="Wang Y."/>
            <person name="Liu W."/>
            <person name="Liu Z."/>
            <person name="Liu J."/>
            <person name="Guo Q."/>
            <person name="Huang H."/>
            <person name="Sederoff R.R."/>
            <person name="Wang G."/>
            <person name="Qu G."/>
            <person name="Chen S."/>
        </authorList>
    </citation>
    <scope>NUCLEOTIDE SEQUENCE</scope>
    <source>
        <strain evidence="1">SC-2020</strain>
    </source>
</reference>